<feature type="transmembrane region" description="Helical" evidence="8">
    <location>
        <begin position="12"/>
        <end position="33"/>
    </location>
</feature>
<sequence length="610" mass="67196">MLNTYFSLVFDPLAVFFVITILTISIPSFIYSLGYLKGHYSTRKIVLGQFLFGLFVLAMLAVVTAGNIFFFLIVWELMSLSSYFLVIFDTENKKSIEAGTIYMVMAQIGTAFLIAAFLLMYQQSGSFDFYVIKQALVSLPIQQKNILFLLLLVGFGAKAGIVPLHIWLPYAHPQAPSHVSALMSGVMIKTAIYGLIRFVILILGVNALWWGELVIVLACISCLVGILNALTEHDLKTLLAYSSVENIGIILLGVGAAMIFIKLGYPVLAVLAMGAGLYHLFNHAIFKGLLFLGAGSIYNATGSRNIEKLGGLINKIPWTSSYFLLGSMAISALPPLNGFVSEWLTLLVLFLGALTLGGGLKLFFCFSAAILALTGGLTAACFVKAFGITFLGQARSVKVEQAKECGLAMNMGMAILAFLVVILGLGVVFFIKIFGFVAGFVMGVDASLIRFSLNSFVISLPLANNIFLATPQLLLLLLLCAVFAFVLLNLFFGRAKVLLGKTWDCGYYKLTSRNEYTATGFSKPFRLAFSFFLLPYRKLNKVKESFYHVKNFYYETHTTKIFMDYIYRNLLGSTFRLAGSMRGIQTGSINIYLGYIFLTILLLLVFRGIF</sequence>
<keyword evidence="5" id="KW-0560">Oxidoreductase</keyword>
<evidence type="ECO:0000256" key="3">
    <source>
        <dbReference type="ARBA" id="ARBA00022692"/>
    </source>
</evidence>
<dbReference type="InterPro" id="IPR052175">
    <property type="entry name" value="ComplexI-like_HydComp"/>
</dbReference>
<dbReference type="InterPro" id="IPR003918">
    <property type="entry name" value="NADH_UbQ_OxRdtase"/>
</dbReference>
<feature type="domain" description="NADH:quinone oxidoreductase/Mrp antiporter transmembrane" evidence="9">
    <location>
        <begin position="65"/>
        <end position="352"/>
    </location>
</feature>
<evidence type="ECO:0000313" key="11">
    <source>
        <dbReference type="Proteomes" id="UP000177309"/>
    </source>
</evidence>
<dbReference type="EMBL" id="MEUI01000004">
    <property type="protein sequence ID" value="OGC35320.1"/>
    <property type="molecule type" value="Genomic_DNA"/>
</dbReference>
<gene>
    <name evidence="10" type="ORF">A2462_02495</name>
</gene>
<feature type="transmembrane region" description="Helical" evidence="8">
    <location>
        <begin position="100"/>
        <end position="121"/>
    </location>
</feature>
<dbReference type="GO" id="GO:0016491">
    <property type="term" value="F:oxidoreductase activity"/>
    <property type="evidence" value="ECO:0007669"/>
    <property type="project" value="UniProtKB-KW"/>
</dbReference>
<dbReference type="PRINTS" id="PR01437">
    <property type="entry name" value="NUOXDRDTASE4"/>
</dbReference>
<dbReference type="PANTHER" id="PTHR42682:SF3">
    <property type="entry name" value="FORMATE HYDROGENLYASE SUBUNIT 3-RELATED"/>
    <property type="match status" value="1"/>
</dbReference>
<dbReference type="AlphaFoldDB" id="A0A1F4TRZ0"/>
<comment type="caution">
    <text evidence="10">The sequence shown here is derived from an EMBL/GenBank/DDBJ whole genome shotgun (WGS) entry which is preliminary data.</text>
</comment>
<keyword evidence="6 8" id="KW-0472">Membrane</keyword>
<feature type="transmembrane region" description="Helical" evidence="8">
    <location>
        <begin position="146"/>
        <end position="168"/>
    </location>
</feature>
<feature type="transmembrane region" description="Helical" evidence="8">
    <location>
        <begin position="209"/>
        <end position="231"/>
    </location>
</feature>
<evidence type="ECO:0000256" key="2">
    <source>
        <dbReference type="ARBA" id="ARBA00022475"/>
    </source>
</evidence>
<keyword evidence="2" id="KW-1003">Cell membrane</keyword>
<proteinExistence type="predicted"/>
<dbReference type="Proteomes" id="UP000177309">
    <property type="component" value="Unassembled WGS sequence"/>
</dbReference>
<reference evidence="10 11" key="1">
    <citation type="journal article" date="2016" name="Nat. Commun.">
        <title>Thousands of microbial genomes shed light on interconnected biogeochemical processes in an aquifer system.</title>
        <authorList>
            <person name="Anantharaman K."/>
            <person name="Brown C.T."/>
            <person name="Hug L.A."/>
            <person name="Sharon I."/>
            <person name="Castelle C.J."/>
            <person name="Probst A.J."/>
            <person name="Thomas B.C."/>
            <person name="Singh A."/>
            <person name="Wilkins M.J."/>
            <person name="Karaoz U."/>
            <person name="Brodie E.L."/>
            <person name="Williams K.H."/>
            <person name="Hubbard S.S."/>
            <person name="Banfield J.F."/>
        </authorList>
    </citation>
    <scope>NUCLEOTIDE SEQUENCE [LARGE SCALE GENOMIC DNA]</scope>
</reference>
<dbReference type="Pfam" id="PF00361">
    <property type="entry name" value="Proton_antipo_M"/>
    <property type="match status" value="1"/>
</dbReference>
<feature type="transmembrane region" description="Helical" evidence="8">
    <location>
        <begin position="238"/>
        <end position="261"/>
    </location>
</feature>
<feature type="transmembrane region" description="Helical" evidence="8">
    <location>
        <begin position="370"/>
        <end position="391"/>
    </location>
</feature>
<feature type="transmembrane region" description="Helical" evidence="8">
    <location>
        <begin position="180"/>
        <end position="203"/>
    </location>
</feature>
<protein>
    <recommendedName>
        <fullName evidence="9">NADH:quinone oxidoreductase/Mrp antiporter transmembrane domain-containing protein</fullName>
    </recommendedName>
</protein>
<feature type="transmembrane region" description="Helical" evidence="8">
    <location>
        <begin position="343"/>
        <end position="363"/>
    </location>
</feature>
<dbReference type="PANTHER" id="PTHR42682">
    <property type="entry name" value="HYDROGENASE-4 COMPONENT F"/>
    <property type="match status" value="1"/>
</dbReference>
<feature type="transmembrane region" description="Helical" evidence="8">
    <location>
        <begin position="312"/>
        <end position="331"/>
    </location>
</feature>
<evidence type="ECO:0000256" key="4">
    <source>
        <dbReference type="ARBA" id="ARBA00022989"/>
    </source>
</evidence>
<dbReference type="GO" id="GO:0005886">
    <property type="term" value="C:plasma membrane"/>
    <property type="evidence" value="ECO:0007669"/>
    <property type="project" value="UniProtKB-SubCell"/>
</dbReference>
<name>A0A1F4TRZ0_UNCSA</name>
<dbReference type="GO" id="GO:0008137">
    <property type="term" value="F:NADH dehydrogenase (ubiquinone) activity"/>
    <property type="evidence" value="ECO:0007669"/>
    <property type="project" value="InterPro"/>
</dbReference>
<keyword evidence="4 8" id="KW-1133">Transmembrane helix</keyword>
<evidence type="ECO:0000256" key="6">
    <source>
        <dbReference type="ARBA" id="ARBA00023136"/>
    </source>
</evidence>
<feature type="transmembrane region" description="Helical" evidence="8">
    <location>
        <begin position="473"/>
        <end position="492"/>
    </location>
</feature>
<feature type="transmembrane region" description="Helical" evidence="8">
    <location>
        <begin position="411"/>
        <end position="441"/>
    </location>
</feature>
<evidence type="ECO:0000256" key="5">
    <source>
        <dbReference type="ARBA" id="ARBA00023002"/>
    </source>
</evidence>
<comment type="subcellular location">
    <subcellularLocation>
        <location evidence="1">Cell membrane</location>
        <topology evidence="1">Multi-pass membrane protein</topology>
    </subcellularLocation>
    <subcellularLocation>
        <location evidence="7">Membrane</location>
        <topology evidence="7">Multi-pass membrane protein</topology>
    </subcellularLocation>
</comment>
<organism evidence="10 11">
    <name type="scientific">candidate division WOR-1 bacterium RIFOXYC2_FULL_41_25</name>
    <dbReference type="NCBI Taxonomy" id="1802586"/>
    <lineage>
        <taxon>Bacteria</taxon>
        <taxon>Bacillati</taxon>
        <taxon>Saganbacteria</taxon>
    </lineage>
</organism>
<feature type="transmembrane region" description="Helical" evidence="8">
    <location>
        <begin position="589"/>
        <end position="609"/>
    </location>
</feature>
<evidence type="ECO:0000259" key="9">
    <source>
        <dbReference type="Pfam" id="PF00361"/>
    </source>
</evidence>
<evidence type="ECO:0000256" key="1">
    <source>
        <dbReference type="ARBA" id="ARBA00004651"/>
    </source>
</evidence>
<evidence type="ECO:0000256" key="8">
    <source>
        <dbReference type="SAM" id="Phobius"/>
    </source>
</evidence>
<keyword evidence="3 7" id="KW-0812">Transmembrane</keyword>
<accession>A0A1F4TRZ0</accession>
<dbReference type="GO" id="GO:0042773">
    <property type="term" value="P:ATP synthesis coupled electron transport"/>
    <property type="evidence" value="ECO:0007669"/>
    <property type="project" value="InterPro"/>
</dbReference>
<evidence type="ECO:0000313" key="10">
    <source>
        <dbReference type="EMBL" id="OGC35320.1"/>
    </source>
</evidence>
<evidence type="ECO:0000256" key="7">
    <source>
        <dbReference type="RuleBase" id="RU000320"/>
    </source>
</evidence>
<feature type="transmembrane region" description="Helical" evidence="8">
    <location>
        <begin position="281"/>
        <end position="300"/>
    </location>
</feature>
<dbReference type="InterPro" id="IPR001750">
    <property type="entry name" value="ND/Mrp_TM"/>
</dbReference>